<dbReference type="PANTHER" id="PTHR43270">
    <property type="entry name" value="BETA-ALA-HIS DIPEPTIDASE"/>
    <property type="match status" value="1"/>
</dbReference>
<dbReference type="Gene3D" id="3.40.630.10">
    <property type="entry name" value="Zn peptidases"/>
    <property type="match status" value="1"/>
</dbReference>
<dbReference type="Proteomes" id="UP000249451">
    <property type="component" value="Unassembled WGS sequence"/>
</dbReference>
<feature type="domain" description="Peptidase M20 dimerisation" evidence="4">
    <location>
        <begin position="267"/>
        <end position="419"/>
    </location>
</feature>
<dbReference type="InterPro" id="IPR011650">
    <property type="entry name" value="Peptidase_M20_dimer"/>
</dbReference>
<evidence type="ECO:0000256" key="1">
    <source>
        <dbReference type="ARBA" id="ARBA00022670"/>
    </source>
</evidence>
<proteinExistence type="predicted"/>
<dbReference type="AlphaFoldDB" id="A0A2W5D0J9"/>
<sequence>MRVESSARDGTDRRVSLHPSSLNSIVRSSGTQPVQVLTPFLALTPLECKVRNFGKSVTLDPMTNNAIPTPNEARAALEAQLPFIKDALTELIAFQSIHSVPELDEHNDGAADWVVRQFREVGVPVEAYPTSDGSKSVIGLREPEDGYPTVLLYSHFDVQPAGNVDAWSSDPWTLTERDGRWYGRGTADCKGSVSMHLGTLRALNELAEQYPVLNKVGIRVVVEGSEERGGYGLENLLAESPELFAADVFLIADSGNDSVGVPSLCTALRGSAAVTVRLQTLEQPLHSGQFGGAAPDATVELIKLLSTLHDEKGLVAVEGLAPTTTWEGVGPDEATFRRDAGVLDGVDVYGADQGLKPNDLTVARPAITVTAIDALPVKDAVNAVPAESAAVVSLRVPPGMAPKECQDLLVAHLEKHAPNAKMSIERESLAEPFSADLTGPALQRLAGALGDSYAAAAGKEHMDIAEVASGGSIPLTNKLLSAHPGAELALYGLAEPQARIHSADESVDPTEIHSVGAAQLLFLARTAAEVN</sequence>
<accession>A0A2W5D0J9</accession>
<keyword evidence="2" id="KW-0479">Metal-binding</keyword>
<gene>
    <name evidence="5" type="ORF">DI609_07840</name>
</gene>
<evidence type="ECO:0000256" key="3">
    <source>
        <dbReference type="ARBA" id="ARBA00022801"/>
    </source>
</evidence>
<protein>
    <submittedName>
        <fullName evidence="5">Dipeptidase</fullName>
    </submittedName>
</protein>
<dbReference type="GO" id="GO:0008233">
    <property type="term" value="F:peptidase activity"/>
    <property type="evidence" value="ECO:0007669"/>
    <property type="project" value="UniProtKB-KW"/>
</dbReference>
<dbReference type="Pfam" id="PF07687">
    <property type="entry name" value="M20_dimer"/>
    <property type="match status" value="1"/>
</dbReference>
<dbReference type="SUPFAM" id="SSF53187">
    <property type="entry name" value="Zn-dependent exopeptidases"/>
    <property type="match status" value="1"/>
</dbReference>
<dbReference type="Gene3D" id="3.30.70.360">
    <property type="match status" value="1"/>
</dbReference>
<dbReference type="GO" id="GO:0046872">
    <property type="term" value="F:metal ion binding"/>
    <property type="evidence" value="ECO:0007669"/>
    <property type="project" value="UniProtKB-KW"/>
</dbReference>
<evidence type="ECO:0000259" key="4">
    <source>
        <dbReference type="Pfam" id="PF07687"/>
    </source>
</evidence>
<reference evidence="5 6" key="1">
    <citation type="submission" date="2017-11" db="EMBL/GenBank/DDBJ databases">
        <title>Infants hospitalized years apart are colonized by the same room-sourced microbial strains.</title>
        <authorList>
            <person name="Brooks B."/>
            <person name="Olm M.R."/>
            <person name="Firek B.A."/>
            <person name="Baker R."/>
            <person name="Thomas B.C."/>
            <person name="Morowitz M.J."/>
            <person name="Banfield J.F."/>
        </authorList>
    </citation>
    <scope>NUCLEOTIDE SEQUENCE [LARGE SCALE GENOMIC DNA]</scope>
    <source>
        <strain evidence="5">S2_012_000_R3_87</strain>
    </source>
</reference>
<dbReference type="NCBIfam" id="NF005914">
    <property type="entry name" value="PRK07907.1"/>
    <property type="match status" value="1"/>
</dbReference>
<comment type="caution">
    <text evidence="5">The sequence shown here is derived from an EMBL/GenBank/DDBJ whole genome shotgun (WGS) entry which is preliminary data.</text>
</comment>
<organism evidence="5 6">
    <name type="scientific">Corynebacterium urealyticum</name>
    <dbReference type="NCBI Taxonomy" id="43771"/>
    <lineage>
        <taxon>Bacteria</taxon>
        <taxon>Bacillati</taxon>
        <taxon>Actinomycetota</taxon>
        <taxon>Actinomycetes</taxon>
        <taxon>Mycobacteriales</taxon>
        <taxon>Corynebacteriaceae</taxon>
        <taxon>Corynebacterium</taxon>
    </lineage>
</organism>
<dbReference type="Pfam" id="PF01546">
    <property type="entry name" value="Peptidase_M20"/>
    <property type="match status" value="1"/>
</dbReference>
<dbReference type="GO" id="GO:0006508">
    <property type="term" value="P:proteolysis"/>
    <property type="evidence" value="ECO:0007669"/>
    <property type="project" value="UniProtKB-KW"/>
</dbReference>
<dbReference type="InterPro" id="IPR051458">
    <property type="entry name" value="Cyt/Met_Dipeptidase"/>
</dbReference>
<evidence type="ECO:0000313" key="5">
    <source>
        <dbReference type="EMBL" id="PZO99668.1"/>
    </source>
</evidence>
<keyword evidence="1" id="KW-0645">Protease</keyword>
<evidence type="ECO:0000313" key="6">
    <source>
        <dbReference type="Proteomes" id="UP000249451"/>
    </source>
</evidence>
<dbReference type="EMBL" id="QFNY01000180">
    <property type="protein sequence ID" value="PZO99668.1"/>
    <property type="molecule type" value="Genomic_DNA"/>
</dbReference>
<dbReference type="PANTHER" id="PTHR43270:SF12">
    <property type="entry name" value="SUCCINYL-DIAMINOPIMELATE DESUCCINYLASE"/>
    <property type="match status" value="1"/>
</dbReference>
<evidence type="ECO:0000256" key="2">
    <source>
        <dbReference type="ARBA" id="ARBA00022723"/>
    </source>
</evidence>
<name>A0A2W5D0J9_9CORY</name>
<dbReference type="InterPro" id="IPR002933">
    <property type="entry name" value="Peptidase_M20"/>
</dbReference>
<keyword evidence="3" id="KW-0378">Hydrolase</keyword>